<dbReference type="InterPro" id="IPR015943">
    <property type="entry name" value="WD40/YVTN_repeat-like_dom_sf"/>
</dbReference>
<name>A0A433AVQ3_9FUNG</name>
<feature type="region of interest" description="Disordered" evidence="1">
    <location>
        <begin position="853"/>
        <end position="883"/>
    </location>
</feature>
<evidence type="ECO:0000259" key="2">
    <source>
        <dbReference type="Pfam" id="PF21034"/>
    </source>
</evidence>
<evidence type="ECO:0000313" key="3">
    <source>
        <dbReference type="EMBL" id="RUP06773.1"/>
    </source>
</evidence>
<feature type="compositionally biased region" description="Acidic residues" evidence="1">
    <location>
        <begin position="856"/>
        <end position="866"/>
    </location>
</feature>
<feature type="region of interest" description="Disordered" evidence="1">
    <location>
        <begin position="1052"/>
        <end position="1071"/>
    </location>
</feature>
<organism evidence="3 4">
    <name type="scientific">Jimgerdemannia flammicorona</name>
    <dbReference type="NCBI Taxonomy" id="994334"/>
    <lineage>
        <taxon>Eukaryota</taxon>
        <taxon>Fungi</taxon>
        <taxon>Fungi incertae sedis</taxon>
        <taxon>Mucoromycota</taxon>
        <taxon>Mucoromycotina</taxon>
        <taxon>Endogonomycetes</taxon>
        <taxon>Endogonales</taxon>
        <taxon>Endogonaceae</taxon>
        <taxon>Jimgerdemannia</taxon>
    </lineage>
</organism>
<dbReference type="PANTHER" id="PTHR13268">
    <property type="entry name" value="BREAST CARCINOMA AMPLIFIED SEQUENCE 3"/>
    <property type="match status" value="1"/>
</dbReference>
<dbReference type="Gene3D" id="2.130.10.10">
    <property type="entry name" value="YVTN repeat-like/Quinoprotein amine dehydrogenase"/>
    <property type="match status" value="1"/>
</dbReference>
<keyword evidence="4" id="KW-1185">Reference proteome</keyword>
<feature type="region of interest" description="Disordered" evidence="1">
    <location>
        <begin position="1083"/>
        <end position="1126"/>
    </location>
</feature>
<dbReference type="InterPro" id="IPR048382">
    <property type="entry name" value="BCAS3_WD40"/>
</dbReference>
<dbReference type="GO" id="GO:0005737">
    <property type="term" value="C:cytoplasm"/>
    <property type="evidence" value="ECO:0007669"/>
    <property type="project" value="TreeGrafter"/>
</dbReference>
<feature type="region of interest" description="Disordered" evidence="1">
    <location>
        <begin position="438"/>
        <end position="460"/>
    </location>
</feature>
<dbReference type="GO" id="GO:0042594">
    <property type="term" value="P:response to starvation"/>
    <property type="evidence" value="ECO:0007669"/>
    <property type="project" value="TreeGrafter"/>
</dbReference>
<dbReference type="Proteomes" id="UP000268093">
    <property type="component" value="Unassembled WGS sequence"/>
</dbReference>
<feature type="domain" description="BCAS3 WD40" evidence="2">
    <location>
        <begin position="163"/>
        <end position="393"/>
    </location>
</feature>
<protein>
    <recommendedName>
        <fullName evidence="2">BCAS3 WD40 domain-containing protein</fullName>
    </recommendedName>
</protein>
<feature type="compositionally biased region" description="Low complexity" evidence="1">
    <location>
        <begin position="440"/>
        <end position="460"/>
    </location>
</feature>
<sequence>DPTALESITSVFSGLSSYVAANIPKKAPTLSFLSSSAPTPENITPYHLQQHGQPQLQNYNTFVGTFPGDAAGLVNGNLIKSAAAAVAGEKEKELRNDTVIFAAFEWIEVKRGTGANGTIHLPSRLRSLFRSRFFVLGPRARLSKNNQVTISHAPTLPRRRRFCLFLGYPDGFQIWDVTDPDNVHEVCSIRNEERIGQVACLQVVPTPRRVSGRVDEWEEQRPLLAIISTPRPSSPAPSSPVTPSDLLSDPHLTSPAPTPTLKSTVQLYSLRTHTIVKVLEGIEGEDVEVVGIKCNERVLIAAATYPTHAALHTFSALTLNPLGPPLTDVYHDPTVPNAVPGFALGPRFLAYATSTPVAVLEQAGGSVGVISGAGLGVLSGEKDVKDAAKEVALEVVNGVRTLGNYSYQTLTSYFSGSANTAATAPGMVGAHVLPPPHAASPPSYAPSQSSPRRAVSLSSSPASLYGRSGYDGFGSSTNGGIVNGPVGVAAGTQGRKSAPCGMVMIRDIIHGPHATTRDSFPPVVAHFRPHTHPISLLSFNPAGTLLTTISTQGHTFYVFSVGGPNLDANDVGAAHLYKLSRGYTDAQVVDCRFSTDSQWCAVSTARGTTHIYAVNPDGGMPEIQGHVKGRVRNSAGNLRREEQVSWLADGDFRGGGKMSLCNGQNCTSALLRIKQRTPMPTDISVPATATLNNTDMVMPTLQPQPQSLMSSPLIGSPSSQTMPYMFHAGGTYTHSSSPSQLLTDQTTVSKQLRAKLVTAFLEPKRNPYRFHTGHGRTLVSTAATSNSSTGSPKLVPKKSSLPTAAVGVATVPGPFPKRRSAAFNSLLSTANGVHLRAKSWAFSGSDKGANDRMFGFDEETGDEQAADEAANRRNSEQPVEETGHQDVFSFHPSGILTLHRCWVSVATRRREGTRVVETRELNVGEEDVAEWRLVRGPDWGEVRVVMEPPKKDLDLVSKAPHPSAKLRRSGSTSSCTSLASNNGIPHTSAAGANGGGLWLANAELATYYVHDAPLWLSPQFSFQTYVPKDYDLAVHEGRVPNTSRVVIRREVPEPYGNKAGSKGRKGRSVDEDAELKDDISTAMQTQLGGGGGGNNNPFTPGRSPVGGKRLSSSAGATTGGLTMTKPMMNRVPSLSFEDAYLVNMGGGLTMTGTNISGYSPPTSLYPTSIYPTMKHKSNEDLIRFEEGDTGTSYDDDVAVAELGVEMANAHMTFGNGTDVFSPDGDNEVEFPSDSVLVGREEVV</sequence>
<dbReference type="AlphaFoldDB" id="A0A433AVQ3"/>
<dbReference type="GO" id="GO:0006914">
    <property type="term" value="P:autophagy"/>
    <property type="evidence" value="ECO:0007669"/>
    <property type="project" value="InterPro"/>
</dbReference>
<dbReference type="EMBL" id="RBNI01016691">
    <property type="protein sequence ID" value="RUP06773.1"/>
    <property type="molecule type" value="Genomic_DNA"/>
</dbReference>
<dbReference type="SUPFAM" id="SSF82171">
    <property type="entry name" value="DPP6 N-terminal domain-like"/>
    <property type="match status" value="1"/>
</dbReference>
<feature type="compositionally biased region" description="Low complexity" evidence="1">
    <location>
        <begin position="969"/>
        <end position="978"/>
    </location>
</feature>
<dbReference type="OrthoDB" id="25778at2759"/>
<dbReference type="InterPro" id="IPR045142">
    <property type="entry name" value="BCAS3-like"/>
</dbReference>
<gene>
    <name evidence="3" type="ORF">BC936DRAFT_140242</name>
</gene>
<dbReference type="Pfam" id="PF21034">
    <property type="entry name" value="BCAS3_WD40"/>
    <property type="match status" value="2"/>
</dbReference>
<reference evidence="3 4" key="1">
    <citation type="journal article" date="2018" name="New Phytol.">
        <title>Phylogenomics of Endogonaceae and evolution of mycorrhizas within Mucoromycota.</title>
        <authorList>
            <person name="Chang Y."/>
            <person name="Desiro A."/>
            <person name="Na H."/>
            <person name="Sandor L."/>
            <person name="Lipzen A."/>
            <person name="Clum A."/>
            <person name="Barry K."/>
            <person name="Grigoriev I.V."/>
            <person name="Martin F.M."/>
            <person name="Stajich J.E."/>
            <person name="Smith M.E."/>
            <person name="Bonito G."/>
            <person name="Spatafora J.W."/>
        </authorList>
    </citation>
    <scope>NUCLEOTIDE SEQUENCE [LARGE SCALE GENOMIC DNA]</scope>
    <source>
        <strain evidence="3 4">GMNB39</strain>
    </source>
</reference>
<evidence type="ECO:0000313" key="4">
    <source>
        <dbReference type="Proteomes" id="UP000268093"/>
    </source>
</evidence>
<dbReference type="PANTHER" id="PTHR13268:SF0">
    <property type="entry name" value="BCAS3 MICROTUBULE ASSOCIATED CELL MIGRATION FACTOR"/>
    <property type="match status" value="1"/>
</dbReference>
<comment type="caution">
    <text evidence="3">The sequence shown here is derived from an EMBL/GenBank/DDBJ whole genome shotgun (WGS) entry which is preliminary data.</text>
</comment>
<feature type="non-terminal residue" evidence="3">
    <location>
        <position position="1"/>
    </location>
</feature>
<evidence type="ECO:0000256" key="1">
    <source>
        <dbReference type="SAM" id="MobiDB-lite"/>
    </source>
</evidence>
<feature type="compositionally biased region" description="Polar residues" evidence="1">
    <location>
        <begin position="1110"/>
        <end position="1121"/>
    </location>
</feature>
<feature type="domain" description="BCAS3 WD40" evidence="2">
    <location>
        <begin position="522"/>
        <end position="640"/>
    </location>
</feature>
<feature type="region of interest" description="Disordered" evidence="1">
    <location>
        <begin position="953"/>
        <end position="978"/>
    </location>
</feature>
<proteinExistence type="predicted"/>
<feature type="region of interest" description="Disordered" evidence="1">
    <location>
        <begin position="228"/>
        <end position="258"/>
    </location>
</feature>
<accession>A0A433AVQ3</accession>